<dbReference type="Proteomes" id="UP001152607">
    <property type="component" value="Unassembled WGS sequence"/>
</dbReference>
<evidence type="ECO:0000256" key="7">
    <source>
        <dbReference type="ARBA" id="ARBA00022741"/>
    </source>
</evidence>
<evidence type="ECO:0000313" key="19">
    <source>
        <dbReference type="Proteomes" id="UP001152607"/>
    </source>
</evidence>
<evidence type="ECO:0000256" key="8">
    <source>
        <dbReference type="ARBA" id="ARBA00022749"/>
    </source>
</evidence>
<dbReference type="FunFam" id="3.40.50.880:FF:000001">
    <property type="entry name" value="GMP synthase [glutamine-hydrolyzing]"/>
    <property type="match status" value="1"/>
</dbReference>
<keyword evidence="9 16" id="KW-0658">Purine biosynthesis</keyword>
<evidence type="ECO:0000256" key="13">
    <source>
        <dbReference type="ARBA" id="ARBA00031356"/>
    </source>
</evidence>
<keyword evidence="19" id="KW-1185">Reference proteome</keyword>
<evidence type="ECO:0000256" key="1">
    <source>
        <dbReference type="ARBA" id="ARBA00004514"/>
    </source>
</evidence>
<comment type="subunit">
    <text evidence="3">Homodimer.</text>
</comment>
<keyword evidence="10 16" id="KW-0067">ATP-binding</keyword>
<dbReference type="GO" id="GO:0005524">
    <property type="term" value="F:ATP binding"/>
    <property type="evidence" value="ECO:0007669"/>
    <property type="project" value="UniProtKB-UniRule"/>
</dbReference>
<dbReference type="Pfam" id="PF00958">
    <property type="entry name" value="GMP_synt_C"/>
    <property type="match status" value="1"/>
</dbReference>
<dbReference type="EC" id="6.3.5.2" evidence="4"/>
<dbReference type="PRINTS" id="PR00097">
    <property type="entry name" value="ANTSNTHASEII"/>
</dbReference>
<comment type="catalytic activity">
    <reaction evidence="15">
        <text>XMP + L-glutamine + ATP + H2O = GMP + L-glutamate + AMP + diphosphate + 2 H(+)</text>
        <dbReference type="Rhea" id="RHEA:11680"/>
        <dbReference type="ChEBI" id="CHEBI:15377"/>
        <dbReference type="ChEBI" id="CHEBI:15378"/>
        <dbReference type="ChEBI" id="CHEBI:29985"/>
        <dbReference type="ChEBI" id="CHEBI:30616"/>
        <dbReference type="ChEBI" id="CHEBI:33019"/>
        <dbReference type="ChEBI" id="CHEBI:57464"/>
        <dbReference type="ChEBI" id="CHEBI:58115"/>
        <dbReference type="ChEBI" id="CHEBI:58359"/>
        <dbReference type="ChEBI" id="CHEBI:456215"/>
        <dbReference type="EC" id="6.3.5.2"/>
    </reaction>
</comment>
<dbReference type="SUPFAM" id="SSF52402">
    <property type="entry name" value="Adenine nucleotide alpha hydrolases-like"/>
    <property type="match status" value="1"/>
</dbReference>
<dbReference type="FunFam" id="3.40.50.620:FF:000001">
    <property type="entry name" value="GMP synthase [glutamine-hydrolyzing]"/>
    <property type="match status" value="1"/>
</dbReference>
<protein>
    <recommendedName>
        <fullName evidence="5">GMP synthase [glutamine-hydrolyzing]</fullName>
        <ecNumber evidence="4">6.3.5.2</ecNumber>
    </recommendedName>
    <alternativeName>
        <fullName evidence="12">GMP synthetase</fullName>
    </alternativeName>
    <alternativeName>
        <fullName evidence="13">Glutamine amidotransferase</fullName>
    </alternativeName>
</protein>
<dbReference type="PANTHER" id="PTHR11922">
    <property type="entry name" value="GMP SYNTHASE-RELATED"/>
    <property type="match status" value="1"/>
</dbReference>
<keyword evidence="7 16" id="KW-0547">Nucleotide-binding</keyword>
<evidence type="ECO:0000256" key="12">
    <source>
        <dbReference type="ARBA" id="ARBA00030464"/>
    </source>
</evidence>
<evidence type="ECO:0000256" key="2">
    <source>
        <dbReference type="ARBA" id="ARBA00005153"/>
    </source>
</evidence>
<dbReference type="Pfam" id="PF02540">
    <property type="entry name" value="NAD_synthase"/>
    <property type="match status" value="1"/>
</dbReference>
<dbReference type="EMBL" id="CAOQHR010000013">
    <property type="protein sequence ID" value="CAI6342207.1"/>
    <property type="molecule type" value="Genomic_DNA"/>
</dbReference>
<dbReference type="NCBIfam" id="TIGR00884">
    <property type="entry name" value="guaA_Cterm"/>
    <property type="match status" value="1"/>
</dbReference>
<evidence type="ECO:0000256" key="5">
    <source>
        <dbReference type="ARBA" id="ARBA00021562"/>
    </source>
</evidence>
<evidence type="ECO:0000256" key="4">
    <source>
        <dbReference type="ARBA" id="ARBA00012746"/>
    </source>
</evidence>
<dbReference type="InterPro" id="IPR014729">
    <property type="entry name" value="Rossmann-like_a/b/a_fold"/>
</dbReference>
<comment type="subcellular location">
    <subcellularLocation>
        <location evidence="1">Cytoplasm</location>
        <location evidence="1">Cytosol</location>
    </subcellularLocation>
</comment>
<accession>A0A9W4UW08</accession>
<name>A0A9W4UW08_9PLEO</name>
<keyword evidence="11" id="KW-0315">Glutamine amidotransferase</keyword>
<gene>
    <name evidence="18" type="ORF">PDIGIT_LOCUS15412</name>
</gene>
<feature type="domain" description="GMPS ATP-PPase" evidence="17">
    <location>
        <begin position="265"/>
        <end position="467"/>
    </location>
</feature>
<dbReference type="PROSITE" id="PS51553">
    <property type="entry name" value="GMPS_ATP_PPASE"/>
    <property type="match status" value="1"/>
</dbReference>
<proteinExistence type="inferred from homology"/>
<dbReference type="PANTHER" id="PTHR11922:SF2">
    <property type="entry name" value="GMP SYNTHASE [GLUTAMINE-HYDROLYZING]"/>
    <property type="match status" value="1"/>
</dbReference>
<comment type="caution">
    <text evidence="18">The sequence shown here is derived from an EMBL/GenBank/DDBJ whole genome shotgun (WGS) entry which is preliminary data.</text>
</comment>
<dbReference type="CDD" id="cd01742">
    <property type="entry name" value="GATase1_GMP_Synthase"/>
    <property type="match status" value="1"/>
</dbReference>
<evidence type="ECO:0000256" key="15">
    <source>
        <dbReference type="ARBA" id="ARBA00049404"/>
    </source>
</evidence>
<evidence type="ECO:0000256" key="11">
    <source>
        <dbReference type="ARBA" id="ARBA00022962"/>
    </source>
</evidence>
<dbReference type="Gene3D" id="3.40.50.880">
    <property type="match status" value="1"/>
</dbReference>
<dbReference type="NCBIfam" id="TIGR00888">
    <property type="entry name" value="guaA_Nterm"/>
    <property type="match status" value="1"/>
</dbReference>
<dbReference type="Gene3D" id="3.30.300.10">
    <property type="match status" value="1"/>
</dbReference>
<dbReference type="InterPro" id="IPR001674">
    <property type="entry name" value="GMP_synth_C"/>
</dbReference>
<dbReference type="SUPFAM" id="SSF54810">
    <property type="entry name" value="GMP synthetase C-terminal dimerisation domain"/>
    <property type="match status" value="1"/>
</dbReference>
<dbReference type="Gene3D" id="3.40.50.620">
    <property type="entry name" value="HUPs"/>
    <property type="match status" value="1"/>
</dbReference>
<dbReference type="Pfam" id="PF00117">
    <property type="entry name" value="GATase"/>
    <property type="match status" value="1"/>
</dbReference>
<dbReference type="GO" id="GO:0003921">
    <property type="term" value="F:GMP synthase activity"/>
    <property type="evidence" value="ECO:0007669"/>
    <property type="project" value="InterPro"/>
</dbReference>
<dbReference type="OrthoDB" id="1724632at2759"/>
<dbReference type="SUPFAM" id="SSF52317">
    <property type="entry name" value="Class I glutamine amidotransferase-like"/>
    <property type="match status" value="1"/>
</dbReference>
<dbReference type="AlphaFoldDB" id="A0A9W4UW08"/>
<dbReference type="InterPro" id="IPR025777">
    <property type="entry name" value="GMPS_ATP_PPase_dom"/>
</dbReference>
<sequence>MPRQNFCPLDSHAPDFFLIFLRPLHFSLLLLQSNFFISPLILWTFHSITMATDGSDPIPPHKTFDTILVLDFGSQYSHLITRRLRELNIYSEMLPCTQKLADLDWTPKGIILSGGPYSVYWDDAPHVDQAVFEIGVPILGICYGLQEIAWNFGKNVLAGEKREYGHAALKIERHGDGETGGHVDKLFAEIEDDTEVWMSHGDKLSHLPEDFITIATTKNAPFAGMAHKSKKYYGIQFHPEVTHTPKGKIVLKNFAVDICQARTDWTMGKFVDQEIERIRKLVGDKGQVIGAVSGGVDSTVAAKLMKEAIGDRFHAVLVDNGVLRQDEAKQVKETLTAGLGINLTVIDASKRFLDGLKGVTEPEKKRKFIGNTFIEVFQETAKQIAAEAHGSSAAGEIEWLLQGTLYPDVIESISFKGPSATIKTHHNVGGLPKDMNLKLIEPLRELFKDEVRELGKNLGIPEDLVWRHPFPGPGIAIRILGEVTPEQVRIAREADVIFIEEIKAAGLYRQISQAFAALLPVKAVGVMGDKRVHEQMIALRAVETTDFMTADWFPFDGAFLKKVSRRIVNEVDGVCRVVYDITSKPPGTIEME</sequence>
<dbReference type="PRINTS" id="PR00096">
    <property type="entry name" value="GATASE"/>
</dbReference>
<organism evidence="18 19">
    <name type="scientific">Periconia digitata</name>
    <dbReference type="NCBI Taxonomy" id="1303443"/>
    <lineage>
        <taxon>Eukaryota</taxon>
        <taxon>Fungi</taxon>
        <taxon>Dikarya</taxon>
        <taxon>Ascomycota</taxon>
        <taxon>Pezizomycotina</taxon>
        <taxon>Dothideomycetes</taxon>
        <taxon>Pleosporomycetidae</taxon>
        <taxon>Pleosporales</taxon>
        <taxon>Massarineae</taxon>
        <taxon>Periconiaceae</taxon>
        <taxon>Periconia</taxon>
    </lineage>
</organism>
<reference evidence="18" key="1">
    <citation type="submission" date="2023-01" db="EMBL/GenBank/DDBJ databases">
        <authorList>
            <person name="Van Ghelder C."/>
            <person name="Rancurel C."/>
        </authorList>
    </citation>
    <scope>NUCLEOTIDE SEQUENCE</scope>
    <source>
        <strain evidence="18">CNCM I-4278</strain>
    </source>
</reference>
<evidence type="ECO:0000256" key="9">
    <source>
        <dbReference type="ARBA" id="ARBA00022755"/>
    </source>
</evidence>
<dbReference type="HAMAP" id="MF_00344">
    <property type="entry name" value="GMP_synthase"/>
    <property type="match status" value="1"/>
</dbReference>
<dbReference type="InterPro" id="IPR022310">
    <property type="entry name" value="NAD/GMP_synthase"/>
</dbReference>
<dbReference type="InterPro" id="IPR004739">
    <property type="entry name" value="GMP_synth_GATase"/>
</dbReference>
<dbReference type="NCBIfam" id="NF000848">
    <property type="entry name" value="PRK00074.1"/>
    <property type="match status" value="1"/>
</dbReference>
<dbReference type="GO" id="GO:0005829">
    <property type="term" value="C:cytosol"/>
    <property type="evidence" value="ECO:0007669"/>
    <property type="project" value="UniProtKB-SubCell"/>
</dbReference>
<dbReference type="FunFam" id="3.30.300.10:FF:000002">
    <property type="entry name" value="GMP synthase [glutamine-hydrolyzing]"/>
    <property type="match status" value="1"/>
</dbReference>
<evidence type="ECO:0000256" key="3">
    <source>
        <dbReference type="ARBA" id="ARBA00011738"/>
    </source>
</evidence>
<comment type="function">
    <text evidence="14">Catalyzes the conversion of xanthine monophosphate (XMP) to GMP in the presence of glutamine and ATP through an adenyl-XMP intermediate.</text>
</comment>
<evidence type="ECO:0000256" key="16">
    <source>
        <dbReference type="PROSITE-ProRule" id="PRU00886"/>
    </source>
</evidence>
<dbReference type="InterPro" id="IPR017926">
    <property type="entry name" value="GATASE"/>
</dbReference>
<keyword evidence="6" id="KW-0436">Ligase</keyword>
<feature type="binding site" evidence="16">
    <location>
        <begin position="293"/>
        <end position="299"/>
    </location>
    <ligand>
        <name>ATP</name>
        <dbReference type="ChEBI" id="CHEBI:30616"/>
    </ligand>
</feature>
<evidence type="ECO:0000256" key="6">
    <source>
        <dbReference type="ARBA" id="ARBA00022598"/>
    </source>
</evidence>
<dbReference type="PROSITE" id="PS51273">
    <property type="entry name" value="GATASE_TYPE_1"/>
    <property type="match status" value="1"/>
</dbReference>
<evidence type="ECO:0000259" key="17">
    <source>
        <dbReference type="PROSITE" id="PS51553"/>
    </source>
</evidence>
<evidence type="ECO:0000313" key="18">
    <source>
        <dbReference type="EMBL" id="CAI6342207.1"/>
    </source>
</evidence>
<evidence type="ECO:0000256" key="10">
    <source>
        <dbReference type="ARBA" id="ARBA00022840"/>
    </source>
</evidence>
<evidence type="ECO:0000256" key="14">
    <source>
        <dbReference type="ARBA" id="ARBA00044933"/>
    </source>
</evidence>
<comment type="pathway">
    <text evidence="2">Purine metabolism; GMP biosynthesis; GMP from XMP (L-Gln route): step 1/1.</text>
</comment>
<dbReference type="InterPro" id="IPR029062">
    <property type="entry name" value="Class_I_gatase-like"/>
</dbReference>
<dbReference type="InterPro" id="IPR022955">
    <property type="entry name" value="GMP_synthase"/>
</dbReference>
<dbReference type="CDD" id="cd01997">
    <property type="entry name" value="GMP_synthase_C"/>
    <property type="match status" value="1"/>
</dbReference>
<keyword evidence="8 16" id="KW-0332">GMP biosynthesis</keyword>